<dbReference type="RefSeq" id="WP_377426076.1">
    <property type="nucleotide sequence ID" value="NZ_JBHSPR010000020.1"/>
</dbReference>
<dbReference type="InterPro" id="IPR052164">
    <property type="entry name" value="Anthracycline_SecMetBiosynth"/>
</dbReference>
<dbReference type="Proteomes" id="UP001596203">
    <property type="component" value="Unassembled WGS sequence"/>
</dbReference>
<protein>
    <submittedName>
        <fullName evidence="2">VOC family protein</fullName>
    </submittedName>
</protein>
<evidence type="ECO:0000313" key="3">
    <source>
        <dbReference type="Proteomes" id="UP001596203"/>
    </source>
</evidence>
<dbReference type="PANTHER" id="PTHR33993">
    <property type="entry name" value="GLYOXALASE-RELATED"/>
    <property type="match status" value="1"/>
</dbReference>
<dbReference type="Gene3D" id="3.10.180.10">
    <property type="entry name" value="2,3-Dihydroxybiphenyl 1,2-Dioxygenase, domain 1"/>
    <property type="match status" value="1"/>
</dbReference>
<gene>
    <name evidence="2" type="ORF">ACFP2T_26715</name>
</gene>
<proteinExistence type="predicted"/>
<dbReference type="EMBL" id="JBHSPR010000020">
    <property type="protein sequence ID" value="MFC6019788.1"/>
    <property type="molecule type" value="Genomic_DNA"/>
</dbReference>
<dbReference type="Pfam" id="PF00903">
    <property type="entry name" value="Glyoxalase"/>
    <property type="match status" value="1"/>
</dbReference>
<evidence type="ECO:0000313" key="2">
    <source>
        <dbReference type="EMBL" id="MFC6019788.1"/>
    </source>
</evidence>
<dbReference type="InterPro" id="IPR037523">
    <property type="entry name" value="VOC_core"/>
</dbReference>
<sequence>MSSIFPIVSTPDLPRLQDFYRRVLGATEVSRVPDEGPTFYVGLRLGDAELGLVAEASTEVGTTPRILLSAEVDDVDALLDRVEAAGGKVLGPPNDMPWGQRVAHTLDPDGNALNLTRTIQPPT</sequence>
<accession>A0ABW1KG47</accession>
<keyword evidence="3" id="KW-1185">Reference proteome</keyword>
<reference evidence="3" key="1">
    <citation type="journal article" date="2019" name="Int. J. Syst. Evol. Microbiol.">
        <title>The Global Catalogue of Microorganisms (GCM) 10K type strain sequencing project: providing services to taxonomists for standard genome sequencing and annotation.</title>
        <authorList>
            <consortium name="The Broad Institute Genomics Platform"/>
            <consortium name="The Broad Institute Genome Sequencing Center for Infectious Disease"/>
            <person name="Wu L."/>
            <person name="Ma J."/>
        </authorList>
    </citation>
    <scope>NUCLEOTIDE SEQUENCE [LARGE SCALE GENOMIC DNA]</scope>
    <source>
        <strain evidence="3">ZS-35-S2</strain>
    </source>
</reference>
<dbReference type="PANTHER" id="PTHR33993:SF14">
    <property type="entry name" value="GB|AAF24581.1"/>
    <property type="match status" value="1"/>
</dbReference>
<dbReference type="InterPro" id="IPR029068">
    <property type="entry name" value="Glyas_Bleomycin-R_OHBP_Dase"/>
</dbReference>
<dbReference type="SUPFAM" id="SSF54593">
    <property type="entry name" value="Glyoxalase/Bleomycin resistance protein/Dihydroxybiphenyl dioxygenase"/>
    <property type="match status" value="1"/>
</dbReference>
<comment type="caution">
    <text evidence="2">The sequence shown here is derived from an EMBL/GenBank/DDBJ whole genome shotgun (WGS) entry which is preliminary data.</text>
</comment>
<organism evidence="2 3">
    <name type="scientific">Plantactinospora solaniradicis</name>
    <dbReference type="NCBI Taxonomy" id="1723736"/>
    <lineage>
        <taxon>Bacteria</taxon>
        <taxon>Bacillati</taxon>
        <taxon>Actinomycetota</taxon>
        <taxon>Actinomycetes</taxon>
        <taxon>Micromonosporales</taxon>
        <taxon>Micromonosporaceae</taxon>
        <taxon>Plantactinospora</taxon>
    </lineage>
</organism>
<feature type="domain" description="VOC" evidence="1">
    <location>
        <begin position="1"/>
        <end position="118"/>
    </location>
</feature>
<dbReference type="PROSITE" id="PS51819">
    <property type="entry name" value="VOC"/>
    <property type="match status" value="1"/>
</dbReference>
<dbReference type="InterPro" id="IPR004360">
    <property type="entry name" value="Glyas_Fos-R_dOase_dom"/>
</dbReference>
<name>A0ABW1KG47_9ACTN</name>
<evidence type="ECO:0000259" key="1">
    <source>
        <dbReference type="PROSITE" id="PS51819"/>
    </source>
</evidence>